<dbReference type="EMBL" id="CP099587">
    <property type="protein sequence ID" value="USS44706.1"/>
    <property type="molecule type" value="Genomic_DNA"/>
</dbReference>
<organism evidence="2 4">
    <name type="scientific">Burkholderia glumae</name>
    <name type="common">Pseudomonas glumae</name>
    <dbReference type="NCBI Taxonomy" id="337"/>
    <lineage>
        <taxon>Bacteria</taxon>
        <taxon>Pseudomonadati</taxon>
        <taxon>Pseudomonadota</taxon>
        <taxon>Betaproteobacteria</taxon>
        <taxon>Burkholderiales</taxon>
        <taxon>Burkholderiaceae</taxon>
        <taxon>Burkholderia</taxon>
    </lineage>
</organism>
<protein>
    <submittedName>
        <fullName evidence="2">Uncharacterized protein</fullName>
    </submittedName>
</protein>
<sequence length="68" mass="7185">MTPWQAAVIQIPPLPTPDPGDLPGQDELPDLPPEPLRDPQRVPSLPVNGPPPGTALPLWRCAALAPQA</sequence>
<gene>
    <name evidence="2" type="ORF">I6H06_15430</name>
    <name evidence="3" type="ORF">NFI99_24075</name>
</gene>
<dbReference type="Proteomes" id="UP000594892">
    <property type="component" value="Chromosome 2"/>
</dbReference>
<reference evidence="2 4" key="1">
    <citation type="submission" date="2020-12" db="EMBL/GenBank/DDBJ databases">
        <title>FDA dAtabase for Regulatory Grade micrObial Sequences (FDA-ARGOS): Supporting development and validation of Infectious Disease Dx tests.</title>
        <authorList>
            <person name="Minogue T."/>
            <person name="Wolcott M."/>
            <person name="Wasieloski L."/>
            <person name="Aguilar W."/>
            <person name="Moore D."/>
            <person name="Jaissle J."/>
            <person name="Tallon L."/>
            <person name="Sadzewicz L."/>
            <person name="Zhao X."/>
            <person name="Boylan J."/>
            <person name="Ott S."/>
            <person name="Bowen H."/>
            <person name="Vavikolanu K."/>
            <person name="Mehta A."/>
            <person name="Aluvathingal J."/>
            <person name="Nadendla S."/>
            <person name="Yan Y."/>
            <person name="Sichtig H."/>
        </authorList>
    </citation>
    <scope>NUCLEOTIDE SEQUENCE [LARGE SCALE GENOMIC DNA]</scope>
    <source>
        <strain evidence="2 4">FDAARGOS_949</strain>
    </source>
</reference>
<evidence type="ECO:0000256" key="1">
    <source>
        <dbReference type="SAM" id="MobiDB-lite"/>
    </source>
</evidence>
<dbReference type="Proteomes" id="UP001056386">
    <property type="component" value="Chromosome 1"/>
</dbReference>
<evidence type="ECO:0000313" key="2">
    <source>
        <dbReference type="EMBL" id="QPQ93618.1"/>
    </source>
</evidence>
<keyword evidence="5" id="KW-1185">Reference proteome</keyword>
<reference evidence="3" key="2">
    <citation type="submission" date="2022-06" db="EMBL/GenBank/DDBJ databases">
        <title>Draft genome sequence of Burkholderia glumae strain GR20004 isolated from rice panicle showing bacterial panicle blight.</title>
        <authorList>
            <person name="Choi S.Y."/>
            <person name="Lee Y.H."/>
        </authorList>
    </citation>
    <scope>NUCLEOTIDE SEQUENCE</scope>
    <source>
        <strain evidence="3">GR20004</strain>
    </source>
</reference>
<feature type="region of interest" description="Disordered" evidence="1">
    <location>
        <begin position="1"/>
        <end position="55"/>
    </location>
</feature>
<proteinExistence type="predicted"/>
<dbReference type="RefSeq" id="WP_017433983.1">
    <property type="nucleotide sequence ID" value="NZ_CP021074.1"/>
</dbReference>
<evidence type="ECO:0000313" key="3">
    <source>
        <dbReference type="EMBL" id="USS44706.1"/>
    </source>
</evidence>
<dbReference type="GeneID" id="45697893"/>
<name>A0AAP9Y3V7_BURGL</name>
<accession>A0AAP9Y3V7</accession>
<dbReference type="EMBL" id="CP065601">
    <property type="protein sequence ID" value="QPQ93618.1"/>
    <property type="molecule type" value="Genomic_DNA"/>
</dbReference>
<evidence type="ECO:0000313" key="4">
    <source>
        <dbReference type="Proteomes" id="UP000594892"/>
    </source>
</evidence>
<dbReference type="AlphaFoldDB" id="A0AAP9Y3V7"/>
<evidence type="ECO:0000313" key="5">
    <source>
        <dbReference type="Proteomes" id="UP001056386"/>
    </source>
</evidence>